<evidence type="ECO:0000256" key="1">
    <source>
        <dbReference type="ARBA" id="ARBA00001946"/>
    </source>
</evidence>
<dbReference type="GO" id="GO:0046872">
    <property type="term" value="F:metal ion binding"/>
    <property type="evidence" value="ECO:0007669"/>
    <property type="project" value="UniProtKB-KW"/>
</dbReference>
<keyword evidence="3" id="KW-0479">Metal-binding</keyword>
<dbReference type="AlphaFoldDB" id="A0A317MXZ7"/>
<dbReference type="InterPro" id="IPR015375">
    <property type="entry name" value="NADH_PPase-like_N"/>
</dbReference>
<dbReference type="EC" id="3.6.1.22" evidence="2"/>
<reference evidence="8 9" key="1">
    <citation type="submission" date="2018-05" db="EMBL/GenBank/DDBJ databases">
        <title>Genomic Encyclopedia of Type Strains, Phase IV (KMG-IV): sequencing the most valuable type-strain genomes for metagenomic binning, comparative biology and taxonomic classification.</title>
        <authorList>
            <person name="Goeker M."/>
        </authorList>
    </citation>
    <scope>NUCLEOTIDE SEQUENCE [LARGE SCALE GENOMIC DNA]</scope>
    <source>
        <strain evidence="8 9">DSM 23606</strain>
    </source>
</reference>
<dbReference type="InterPro" id="IPR049734">
    <property type="entry name" value="NudC-like_C"/>
</dbReference>
<dbReference type="Proteomes" id="UP000246569">
    <property type="component" value="Unassembled WGS sequence"/>
</dbReference>
<dbReference type="PANTHER" id="PTHR11383:SF3">
    <property type="entry name" value="NAD(P)H PYROPHOSPHATASE NUDT13, MITOCHONDRIAL"/>
    <property type="match status" value="1"/>
</dbReference>
<dbReference type="Gene3D" id="3.90.79.10">
    <property type="entry name" value="Nucleoside Triphosphate Pyrophosphohydrolase"/>
    <property type="match status" value="1"/>
</dbReference>
<dbReference type="PROSITE" id="PS51462">
    <property type="entry name" value="NUDIX"/>
    <property type="match status" value="1"/>
</dbReference>
<evidence type="ECO:0000313" key="9">
    <source>
        <dbReference type="Proteomes" id="UP000246569"/>
    </source>
</evidence>
<dbReference type="OrthoDB" id="9791656at2"/>
<dbReference type="EMBL" id="QGTJ01000002">
    <property type="protein sequence ID" value="PWV64483.1"/>
    <property type="molecule type" value="Genomic_DNA"/>
</dbReference>
<dbReference type="InterPro" id="IPR015376">
    <property type="entry name" value="Znr_NADH_PPase"/>
</dbReference>
<evidence type="ECO:0000256" key="4">
    <source>
        <dbReference type="ARBA" id="ARBA00022801"/>
    </source>
</evidence>
<protein>
    <recommendedName>
        <fullName evidence="2">NAD(+) diphosphatase</fullName>
        <ecNumber evidence="2">3.6.1.22</ecNumber>
    </recommendedName>
</protein>
<evidence type="ECO:0000256" key="3">
    <source>
        <dbReference type="ARBA" id="ARBA00022723"/>
    </source>
</evidence>
<dbReference type="CDD" id="cd03429">
    <property type="entry name" value="NUDIX_NADH_pyrophosphatase_Nudt13"/>
    <property type="match status" value="1"/>
</dbReference>
<dbReference type="GO" id="GO:0016787">
    <property type="term" value="F:hydrolase activity"/>
    <property type="evidence" value="ECO:0007669"/>
    <property type="project" value="UniProtKB-KW"/>
</dbReference>
<dbReference type="Pfam" id="PF00293">
    <property type="entry name" value="NUDIX"/>
    <property type="match status" value="1"/>
</dbReference>
<dbReference type="InterPro" id="IPR020084">
    <property type="entry name" value="NUDIX_hydrolase_CS"/>
</dbReference>
<dbReference type="InterPro" id="IPR015797">
    <property type="entry name" value="NUDIX_hydrolase-like_dom_sf"/>
</dbReference>
<comment type="cofactor">
    <cofactor evidence="1">
        <name>Mg(2+)</name>
        <dbReference type="ChEBI" id="CHEBI:18420"/>
    </cofactor>
</comment>
<keyword evidence="6" id="KW-0520">NAD</keyword>
<feature type="domain" description="Nudix hydrolase" evidence="7">
    <location>
        <begin position="144"/>
        <end position="270"/>
    </location>
</feature>
<accession>A0A317MXZ7</accession>
<dbReference type="PROSITE" id="PS00893">
    <property type="entry name" value="NUDIX_BOX"/>
    <property type="match status" value="1"/>
</dbReference>
<dbReference type="PANTHER" id="PTHR11383">
    <property type="entry name" value="NUCLEOSIDE DIPHOSPHATE-LINKED MOIETY X MOTIF 13"/>
    <property type="match status" value="1"/>
</dbReference>
<organism evidence="8 9">
    <name type="scientific">Plasticicumulans acidivorans</name>
    <dbReference type="NCBI Taxonomy" id="886464"/>
    <lineage>
        <taxon>Bacteria</taxon>
        <taxon>Pseudomonadati</taxon>
        <taxon>Pseudomonadota</taxon>
        <taxon>Gammaproteobacteria</taxon>
        <taxon>Candidatus Competibacteraceae</taxon>
        <taxon>Plasticicumulans</taxon>
    </lineage>
</organism>
<name>A0A317MXZ7_9GAMM</name>
<comment type="caution">
    <text evidence="8">The sequence shown here is derived from an EMBL/GenBank/DDBJ whole genome shotgun (WGS) entry which is preliminary data.</text>
</comment>
<dbReference type="InterPro" id="IPR000086">
    <property type="entry name" value="NUDIX_hydrolase_dom"/>
</dbReference>
<dbReference type="Pfam" id="PF09296">
    <property type="entry name" value="NUDIX-like"/>
    <property type="match status" value="1"/>
</dbReference>
<dbReference type="SUPFAM" id="SSF55811">
    <property type="entry name" value="Nudix"/>
    <property type="match status" value="2"/>
</dbReference>
<dbReference type="Pfam" id="PF09297">
    <property type="entry name" value="Zn_ribbon_NUD"/>
    <property type="match status" value="1"/>
</dbReference>
<keyword evidence="4" id="KW-0378">Hydrolase</keyword>
<proteinExistence type="predicted"/>
<dbReference type="NCBIfam" id="NF001299">
    <property type="entry name" value="PRK00241.1"/>
    <property type="match status" value="1"/>
</dbReference>
<dbReference type="RefSeq" id="WP_110017143.1">
    <property type="nucleotide sequence ID" value="NZ_QGTJ01000002.1"/>
</dbReference>
<sequence length="271" mass="29712">MLLLPDDYLTAPIDDGAGGPAWWFVFSGDRLLVDCRDGAVKLPFGTRAPCVLDAPLHLGRRAGVACYAAALPNDAPLADGLRLESLRRLWGQLDAGLIGIAGQALQVLTWDREHHFCGACGTPTQPVAHERARRCPACGVTAYPRISPAMMVRVTRGDEILLARAARFAPGFFSVLAGFVDPGESLEQCLRREVHEEVGLEVKNLRYFDSQSWPFPHSLMLAFSAEWAAGEITIDGVEIVEAGWFRREAMPDMPSSMSIARRLIDDWLRAG</sequence>
<dbReference type="Gene3D" id="3.90.79.20">
    <property type="match status" value="1"/>
</dbReference>
<keyword evidence="5" id="KW-0460">Magnesium</keyword>
<gene>
    <name evidence="8" type="ORF">C7443_102132</name>
</gene>
<evidence type="ECO:0000256" key="2">
    <source>
        <dbReference type="ARBA" id="ARBA00012381"/>
    </source>
</evidence>
<keyword evidence="9" id="KW-1185">Reference proteome</keyword>
<evidence type="ECO:0000256" key="6">
    <source>
        <dbReference type="ARBA" id="ARBA00023027"/>
    </source>
</evidence>
<evidence type="ECO:0000313" key="8">
    <source>
        <dbReference type="EMBL" id="PWV64483.1"/>
    </source>
</evidence>
<evidence type="ECO:0000259" key="7">
    <source>
        <dbReference type="PROSITE" id="PS51462"/>
    </source>
</evidence>
<evidence type="ECO:0000256" key="5">
    <source>
        <dbReference type="ARBA" id="ARBA00022842"/>
    </source>
</evidence>